<evidence type="ECO:0000256" key="3">
    <source>
        <dbReference type="SAM" id="Phobius"/>
    </source>
</evidence>
<sequence length="766" mass="82907">MTAVANPPSFQQNSRSAWSANVSQGGLNAMNADEVARMFMPRKSAQRANSSSSISSNSSSSSTSSTSTIAQAPSQTNGVPMIPSGDLSTWGGTAAARKKTPRTGPWPAGKSDVSGMSTAKPQAILAPNGTTAASSLTSIHQPSAVVPSQHTLQPPTQQMNGSRPPAQPVGEGNPVLYLLSMNGTFERKTISVPFYPDSLRIGRQTNAKTVPTPTNGFFDSKVLSRQHAEIWADRQGKVWIRDVKSSNGTFVNNARLSAENRDSEPHELQTQDHLELGIDIVSEDQKTVVHHKVAAKVEHAGFLGATNNVLDMNFGDLDPANGAMMLPSQASLQMRGRTGSIGSVTSNGRQGPPASVAGSQMSAMSQQRPMNFWLTPVTTEQIVKRLTHEMRAARLQTNELGRTDNFFGSLLSKDDIKENEKEKIPVPEAPKAPQVNGGSVSFRGDVKPRFSDPPAPPPQQPLPEKPDVARSHIFDPPVPPLKRTNTERPRSVPSVSPVRQEPTSQIITLAEALASARKEIDTQGARLRDLEEMLQKERQAREQAEEIAKKLEQQSEARANGDTKAHDEGSIIEEAFEPPTEAVEVKDEPVADVAPTDHTIDPAAISESTLLLEKRLETMLHDMQELRDQMESFKVRAETAELERDTDRKTLAEMVEKIRADELSRHTSIEHKRSLSGDVPAKDLPNGSHEVTKVADSLLDKAGLPNGSAISNEKEPNASVVSTLARPPGNPLLYHTTPYASMVGVVLIGVGLMAYLNGWQSPKAER</sequence>
<dbReference type="PANTHER" id="PTHR15715:SF46">
    <property type="entry name" value="TO VACUOLE TARGETING VPS64, PUTATIVE (AFU_ORTHOLOGUE AFUA_2G02420)-RELATED"/>
    <property type="match status" value="1"/>
</dbReference>
<keyword evidence="3" id="KW-1133">Transmembrane helix</keyword>
<keyword evidence="3" id="KW-0812">Transmembrane</keyword>
<dbReference type="Proteomes" id="UP000664132">
    <property type="component" value="Unassembled WGS sequence"/>
</dbReference>
<dbReference type="SUPFAM" id="SSF49879">
    <property type="entry name" value="SMAD/FHA domain"/>
    <property type="match status" value="1"/>
</dbReference>
<feature type="coiled-coil region" evidence="1">
    <location>
        <begin position="513"/>
        <end position="557"/>
    </location>
</feature>
<keyword evidence="3" id="KW-0472">Membrane</keyword>
<dbReference type="InterPro" id="IPR008984">
    <property type="entry name" value="SMAD_FHA_dom_sf"/>
</dbReference>
<evidence type="ECO:0000256" key="1">
    <source>
        <dbReference type="SAM" id="Coils"/>
    </source>
</evidence>
<evidence type="ECO:0000313" key="5">
    <source>
        <dbReference type="EMBL" id="KAG4414915.1"/>
    </source>
</evidence>
<name>A0A8H7T552_9HELO</name>
<organism evidence="5 6">
    <name type="scientific">Cadophora malorum</name>
    <dbReference type="NCBI Taxonomy" id="108018"/>
    <lineage>
        <taxon>Eukaryota</taxon>
        <taxon>Fungi</taxon>
        <taxon>Dikarya</taxon>
        <taxon>Ascomycota</taxon>
        <taxon>Pezizomycotina</taxon>
        <taxon>Leotiomycetes</taxon>
        <taxon>Helotiales</taxon>
        <taxon>Ploettnerulaceae</taxon>
        <taxon>Cadophora</taxon>
    </lineage>
</organism>
<feature type="compositionally biased region" description="Low complexity" evidence="2">
    <location>
        <begin position="49"/>
        <end position="69"/>
    </location>
</feature>
<dbReference type="InterPro" id="IPR051176">
    <property type="entry name" value="Cent_Immune-Sig_Mod"/>
</dbReference>
<reference evidence="5" key="1">
    <citation type="submission" date="2021-02" db="EMBL/GenBank/DDBJ databases">
        <title>Genome sequence Cadophora malorum strain M34.</title>
        <authorList>
            <person name="Stefanovic E."/>
            <person name="Vu D."/>
            <person name="Scully C."/>
            <person name="Dijksterhuis J."/>
            <person name="Roader J."/>
            <person name="Houbraken J."/>
        </authorList>
    </citation>
    <scope>NUCLEOTIDE SEQUENCE</scope>
    <source>
        <strain evidence="5">M34</strain>
    </source>
</reference>
<feature type="compositionally biased region" description="Polar residues" evidence="2">
    <location>
        <begin position="8"/>
        <end position="21"/>
    </location>
</feature>
<dbReference type="PROSITE" id="PS50006">
    <property type="entry name" value="FHA_DOMAIN"/>
    <property type="match status" value="1"/>
</dbReference>
<dbReference type="Pfam" id="PF00498">
    <property type="entry name" value="FHA"/>
    <property type="match status" value="1"/>
</dbReference>
<feature type="compositionally biased region" description="Basic and acidic residues" evidence="2">
    <location>
        <begin position="464"/>
        <end position="473"/>
    </location>
</feature>
<dbReference type="OrthoDB" id="687730at2759"/>
<feature type="coiled-coil region" evidence="1">
    <location>
        <begin position="616"/>
        <end position="643"/>
    </location>
</feature>
<protein>
    <recommendedName>
        <fullName evidence="4">FHA domain-containing protein</fullName>
    </recommendedName>
</protein>
<evidence type="ECO:0000313" key="6">
    <source>
        <dbReference type="Proteomes" id="UP000664132"/>
    </source>
</evidence>
<dbReference type="InterPro" id="IPR000253">
    <property type="entry name" value="FHA_dom"/>
</dbReference>
<feature type="region of interest" description="Disordered" evidence="2">
    <location>
        <begin position="33"/>
        <end position="116"/>
    </location>
</feature>
<dbReference type="AlphaFoldDB" id="A0A8H7T552"/>
<dbReference type="EMBL" id="JAFJYH010000243">
    <property type="protein sequence ID" value="KAG4414915.1"/>
    <property type="molecule type" value="Genomic_DNA"/>
</dbReference>
<feature type="domain" description="FHA" evidence="4">
    <location>
        <begin position="199"/>
        <end position="256"/>
    </location>
</feature>
<proteinExistence type="predicted"/>
<evidence type="ECO:0000259" key="4">
    <source>
        <dbReference type="PROSITE" id="PS50006"/>
    </source>
</evidence>
<keyword evidence="1" id="KW-0175">Coiled coil</keyword>
<dbReference type="SMART" id="SM00240">
    <property type="entry name" value="FHA"/>
    <property type="match status" value="1"/>
</dbReference>
<dbReference type="GO" id="GO:0005737">
    <property type="term" value="C:cytoplasm"/>
    <property type="evidence" value="ECO:0007669"/>
    <property type="project" value="TreeGrafter"/>
</dbReference>
<dbReference type="PANTHER" id="PTHR15715">
    <property type="entry name" value="CENTROSOMAL PROTEIN OF 170 KDA"/>
    <property type="match status" value="1"/>
</dbReference>
<dbReference type="CDD" id="cd22679">
    <property type="entry name" value="FHA_SLMAP"/>
    <property type="match status" value="1"/>
</dbReference>
<feature type="region of interest" description="Disordered" evidence="2">
    <location>
        <begin position="418"/>
        <end position="500"/>
    </location>
</feature>
<feature type="transmembrane region" description="Helical" evidence="3">
    <location>
        <begin position="739"/>
        <end position="756"/>
    </location>
</feature>
<evidence type="ECO:0000256" key="2">
    <source>
        <dbReference type="SAM" id="MobiDB-lite"/>
    </source>
</evidence>
<keyword evidence="6" id="KW-1185">Reference proteome</keyword>
<comment type="caution">
    <text evidence="5">The sequence shown here is derived from an EMBL/GenBank/DDBJ whole genome shotgun (WGS) entry which is preliminary data.</text>
</comment>
<feature type="compositionally biased region" description="Pro residues" evidence="2">
    <location>
        <begin position="451"/>
        <end position="463"/>
    </location>
</feature>
<dbReference type="FunFam" id="2.60.200.20:FF:000127">
    <property type="entry name" value="Uncharacterized protein C3H7.13"/>
    <property type="match status" value="1"/>
</dbReference>
<accession>A0A8H7T552</accession>
<gene>
    <name evidence="5" type="ORF">IFR04_011938</name>
</gene>
<feature type="region of interest" description="Disordered" evidence="2">
    <location>
        <begin position="1"/>
        <end position="21"/>
    </location>
</feature>
<dbReference type="Gene3D" id="2.60.200.20">
    <property type="match status" value="1"/>
</dbReference>